<dbReference type="Pfam" id="PF00955">
    <property type="entry name" value="HCO3_cotransp"/>
    <property type="match status" value="2"/>
</dbReference>
<feature type="transmembrane region" description="Helical" evidence="5">
    <location>
        <begin position="529"/>
        <end position="550"/>
    </location>
</feature>
<dbReference type="InterPro" id="IPR003020">
    <property type="entry name" value="HCO3_transpt_euk"/>
</dbReference>
<evidence type="ECO:0000256" key="3">
    <source>
        <dbReference type="ARBA" id="ARBA00022989"/>
    </source>
</evidence>
<dbReference type="InterPro" id="IPR011531">
    <property type="entry name" value="HCO3_transpt-like_TM_dom"/>
</dbReference>
<keyword evidence="2 5" id="KW-0812">Transmembrane</keyword>
<accession>A0A8S9YXF9</accession>
<evidence type="ECO:0000256" key="5">
    <source>
        <dbReference type="SAM" id="Phobius"/>
    </source>
</evidence>
<feature type="transmembrane region" description="Helical" evidence="5">
    <location>
        <begin position="246"/>
        <end position="264"/>
    </location>
</feature>
<feature type="transmembrane region" description="Helical" evidence="5">
    <location>
        <begin position="72"/>
        <end position="92"/>
    </location>
</feature>
<evidence type="ECO:0000256" key="2">
    <source>
        <dbReference type="ARBA" id="ARBA00022692"/>
    </source>
</evidence>
<feature type="domain" description="Bicarbonate transporter-like transmembrane" evidence="6">
    <location>
        <begin position="17"/>
        <end position="133"/>
    </location>
</feature>
<dbReference type="AlphaFoldDB" id="A0A8S9YXF9"/>
<proteinExistence type="predicted"/>
<comment type="subcellular location">
    <subcellularLocation>
        <location evidence="1">Membrane</location>
        <topology evidence="1">Multi-pass membrane protein</topology>
    </subcellularLocation>
</comment>
<keyword evidence="4 5" id="KW-0472">Membrane</keyword>
<dbReference type="GO" id="GO:0050801">
    <property type="term" value="P:monoatomic ion homeostasis"/>
    <property type="evidence" value="ECO:0007669"/>
    <property type="project" value="TreeGrafter"/>
</dbReference>
<feature type="transmembrane region" description="Helical" evidence="5">
    <location>
        <begin position="372"/>
        <end position="394"/>
    </location>
</feature>
<comment type="caution">
    <text evidence="7">The sequence shown here is derived from an EMBL/GenBank/DDBJ whole genome shotgun (WGS) entry which is preliminary data.</text>
</comment>
<dbReference type="GO" id="GO:0006820">
    <property type="term" value="P:monoatomic anion transport"/>
    <property type="evidence" value="ECO:0007669"/>
    <property type="project" value="InterPro"/>
</dbReference>
<name>A0A8S9YXF9_9TREM</name>
<evidence type="ECO:0000256" key="1">
    <source>
        <dbReference type="ARBA" id="ARBA00004141"/>
    </source>
</evidence>
<dbReference type="GO" id="GO:0016323">
    <property type="term" value="C:basolateral plasma membrane"/>
    <property type="evidence" value="ECO:0007669"/>
    <property type="project" value="TreeGrafter"/>
</dbReference>
<reference evidence="7" key="1">
    <citation type="submission" date="2019-07" db="EMBL/GenBank/DDBJ databases">
        <title>Annotation for the trematode Paragonimus miyazaki's.</title>
        <authorList>
            <person name="Choi Y.-J."/>
        </authorList>
    </citation>
    <scope>NUCLEOTIDE SEQUENCE</scope>
    <source>
        <strain evidence="7">Japan</strain>
    </source>
</reference>
<feature type="transmembrane region" description="Helical" evidence="5">
    <location>
        <begin position="427"/>
        <end position="445"/>
    </location>
</feature>
<dbReference type="Proteomes" id="UP000822476">
    <property type="component" value="Unassembled WGS sequence"/>
</dbReference>
<evidence type="ECO:0000256" key="4">
    <source>
        <dbReference type="ARBA" id="ARBA00023136"/>
    </source>
</evidence>
<evidence type="ECO:0000313" key="7">
    <source>
        <dbReference type="EMBL" id="KAF7258066.1"/>
    </source>
</evidence>
<feature type="transmembrane region" description="Helical" evidence="5">
    <location>
        <begin position="23"/>
        <end position="41"/>
    </location>
</feature>
<evidence type="ECO:0000313" key="8">
    <source>
        <dbReference type="Proteomes" id="UP000822476"/>
    </source>
</evidence>
<dbReference type="PRINTS" id="PR01231">
    <property type="entry name" value="HCO3TRNSPORT"/>
</dbReference>
<dbReference type="PANTHER" id="PTHR11453">
    <property type="entry name" value="ANION EXCHANGE PROTEIN"/>
    <property type="match status" value="1"/>
</dbReference>
<dbReference type="Gene3D" id="1.10.287.570">
    <property type="entry name" value="Helical hairpin bin"/>
    <property type="match status" value="1"/>
</dbReference>
<dbReference type="GO" id="GO:0005452">
    <property type="term" value="F:solute:inorganic anion antiporter activity"/>
    <property type="evidence" value="ECO:0007669"/>
    <property type="project" value="InterPro"/>
</dbReference>
<sequence>MFPLTILGIYGKNTVRKTISTTFFLYFACLLPSIAFGVLNFNNTEGKITVTHMIIAQTFGGLWNGFFGGQPLIVLLSTAPLALYIKIIYTITSSYGVDFFAMYGCVGLFNSLLLMIYSLTGLSRWMRWSTRFTLYEQASDSQNLDSHMFTPLVRYDIWSTEEIFALFISIAFLVDAAKDCHKKFQVYYVCKFPMNNLGSSDSSPTSQMSVRKIWQSYTSNVSDFVVNGTHSHPETQLAFGCSRDVALLYLLLLLGTVLFALYLFNFTNTPFLTARKREVLRDFALPISVLTMTLIGSLAFSDIKLQPFSVSSADIRLKTAPFHLLNWSAFAAAFGLAIPLSLLFYMEQNIASAIVNSPANKLRKGPANHWDLLMVSLINLCLSVCCLPWVHVALPHSPLHVKALADTEERVEMGHHIRQTIVRVRETRLTTIFSHLLIGLSLLMIPTPLRFIPPAVLNGLFVYMAITAVYDNQLFERILLFITEQSAYPPSHYIRRVPQRKIHLFTLTQLIQLTALCSVGFAPSAYVELVFPFILVLQIVIRHTIIPRLIDRKYLEALDRCY</sequence>
<keyword evidence="3 5" id="KW-1133">Transmembrane helix</keyword>
<feature type="transmembrane region" description="Helical" evidence="5">
    <location>
        <begin position="324"/>
        <end position="346"/>
    </location>
</feature>
<feature type="transmembrane region" description="Helical" evidence="5">
    <location>
        <begin position="99"/>
        <end position="119"/>
    </location>
</feature>
<organism evidence="7 8">
    <name type="scientific">Paragonimus skrjabini miyazakii</name>
    <dbReference type="NCBI Taxonomy" id="59628"/>
    <lineage>
        <taxon>Eukaryota</taxon>
        <taxon>Metazoa</taxon>
        <taxon>Spiralia</taxon>
        <taxon>Lophotrochozoa</taxon>
        <taxon>Platyhelminthes</taxon>
        <taxon>Trematoda</taxon>
        <taxon>Digenea</taxon>
        <taxon>Plagiorchiida</taxon>
        <taxon>Troglotremata</taxon>
        <taxon>Troglotrematidae</taxon>
        <taxon>Paragonimus</taxon>
    </lineage>
</organism>
<feature type="transmembrane region" description="Helical" evidence="5">
    <location>
        <begin position="284"/>
        <end position="303"/>
    </location>
</feature>
<dbReference type="OrthoDB" id="1735926at2759"/>
<dbReference type="EMBL" id="JTDE01001967">
    <property type="protein sequence ID" value="KAF7258066.1"/>
    <property type="molecule type" value="Genomic_DNA"/>
</dbReference>
<dbReference type="PANTHER" id="PTHR11453:SF127">
    <property type="entry name" value="SOLUTE CARRIER FAMILY 4 MEMBER 11"/>
    <property type="match status" value="1"/>
</dbReference>
<evidence type="ECO:0000259" key="6">
    <source>
        <dbReference type="Pfam" id="PF00955"/>
    </source>
</evidence>
<keyword evidence="8" id="KW-1185">Reference proteome</keyword>
<gene>
    <name evidence="7" type="ORF">EG68_04820</name>
</gene>
<protein>
    <recommendedName>
        <fullName evidence="6">Bicarbonate transporter-like transmembrane domain-containing protein</fullName>
    </recommendedName>
</protein>
<feature type="domain" description="Bicarbonate transporter-like transmembrane" evidence="6">
    <location>
        <begin position="152"/>
        <end position="560"/>
    </location>
</feature>